<evidence type="ECO:0000256" key="13">
    <source>
        <dbReference type="PROSITE-ProRule" id="PRU01023"/>
    </source>
</evidence>
<evidence type="ECO:0000313" key="17">
    <source>
        <dbReference type="Proteomes" id="UP001379533"/>
    </source>
</evidence>
<dbReference type="PRINTS" id="PR02008">
    <property type="entry name" value="RCMTFAMILY"/>
</dbReference>
<dbReference type="InterPro" id="IPR004573">
    <property type="entry name" value="rRNA_ssu_MeTfrase_B"/>
</dbReference>
<evidence type="ECO:0000256" key="9">
    <source>
        <dbReference type="ARBA" id="ARBA00022884"/>
    </source>
</evidence>
<dbReference type="SUPFAM" id="SSF48013">
    <property type="entry name" value="NusB-like"/>
    <property type="match status" value="1"/>
</dbReference>
<dbReference type="GO" id="GO:0008168">
    <property type="term" value="F:methyltransferase activity"/>
    <property type="evidence" value="ECO:0007669"/>
    <property type="project" value="UniProtKB-KW"/>
</dbReference>
<evidence type="ECO:0000256" key="14">
    <source>
        <dbReference type="SAM" id="Coils"/>
    </source>
</evidence>
<dbReference type="GO" id="GO:0032259">
    <property type="term" value="P:methylation"/>
    <property type="evidence" value="ECO:0007669"/>
    <property type="project" value="UniProtKB-KW"/>
</dbReference>
<sequence length="438" mass="46913">MAADVLLRVDRDQAFAAAALDAEIARSPQLDARDRALATELAYGSLRVRRWLESRLQRHATRPLDKLDPRVRVHLVLATFQLFFLERVPKFAAVSEAVSAVRAVNGPKVAAFANAILRKLAREAEAEVASLDLEAIAVESAPPWLFSSLAASLGDAGARAYLRSALTAPPNGICVYAANMRDAWLERLREAAPQGEFELGPLSAHAIRVRGAGRPHDLPGFAEGAWTLQEEGSQVIALALGARAGDVVLDACAGRGNKTALLASAVGAGAVDAADLHPSKLARLREELTRLARAPRATYAVDWSVGAGAVEGRYHRILVDAPCSGTGTLGRRPDLYLRRAPEDLARLSALQVAIVTRTADLLEPGGRLVYAVCSVLREEGEQVIEKILAARPDLELQPFEGQPAADLAKGESMLRLLPHVHGTDGYFLASLVKRPATC</sequence>
<dbReference type="PANTHER" id="PTHR22807">
    <property type="entry name" value="NOP2 YEAST -RELATED NOL1/NOP2/FMU SUN DOMAIN-CONTAINING"/>
    <property type="match status" value="1"/>
</dbReference>
<dbReference type="Gene3D" id="3.30.70.1170">
    <property type="entry name" value="Sun protein, domain 3"/>
    <property type="match status" value="1"/>
</dbReference>
<keyword evidence="17" id="KW-1185">Reference proteome</keyword>
<feature type="coiled-coil region" evidence="14">
    <location>
        <begin position="114"/>
        <end position="141"/>
    </location>
</feature>
<evidence type="ECO:0000313" key="16">
    <source>
        <dbReference type="EMBL" id="WXA92794.1"/>
    </source>
</evidence>
<evidence type="ECO:0000256" key="12">
    <source>
        <dbReference type="ARBA" id="ARBA00047283"/>
    </source>
</evidence>
<evidence type="ECO:0000256" key="6">
    <source>
        <dbReference type="ARBA" id="ARBA00022603"/>
    </source>
</evidence>
<dbReference type="PANTHER" id="PTHR22807:SF53">
    <property type="entry name" value="RIBOSOMAL RNA SMALL SUBUNIT METHYLTRANSFERASE B-RELATED"/>
    <property type="match status" value="1"/>
</dbReference>
<keyword evidence="14" id="KW-0175">Coiled coil</keyword>
<evidence type="ECO:0000256" key="7">
    <source>
        <dbReference type="ARBA" id="ARBA00022679"/>
    </source>
</evidence>
<evidence type="ECO:0000256" key="2">
    <source>
        <dbReference type="ARBA" id="ARBA00004496"/>
    </source>
</evidence>
<dbReference type="NCBIfam" id="TIGR00563">
    <property type="entry name" value="rsmB"/>
    <property type="match status" value="1"/>
</dbReference>
<dbReference type="InterPro" id="IPR029063">
    <property type="entry name" value="SAM-dependent_MTases_sf"/>
</dbReference>
<keyword evidence="7 13" id="KW-0808">Transferase</keyword>
<accession>A0ABZ2K3W6</accession>
<protein>
    <recommendedName>
        <fullName evidence="3">16S rRNA (cytosine(967)-C(5))-methyltransferase</fullName>
        <ecNumber evidence="3">2.1.1.176</ecNumber>
    </recommendedName>
    <alternativeName>
        <fullName evidence="10">16S rRNA m5C967 methyltransferase</fullName>
    </alternativeName>
    <alternativeName>
        <fullName evidence="11">rRNA (cytosine-C(5)-)-methyltransferase RsmB</fullName>
    </alternativeName>
</protein>
<reference evidence="16 17" key="1">
    <citation type="submission" date="2021-12" db="EMBL/GenBank/DDBJ databases">
        <title>Discovery of the Pendulisporaceae a myxobacterial family with distinct sporulation behavior and unique specialized metabolism.</title>
        <authorList>
            <person name="Garcia R."/>
            <person name="Popoff A."/>
            <person name="Bader C.D."/>
            <person name="Loehr J."/>
            <person name="Walesch S."/>
            <person name="Walt C."/>
            <person name="Boldt J."/>
            <person name="Bunk B."/>
            <person name="Haeckl F.J.F.P.J."/>
            <person name="Gunesch A.P."/>
            <person name="Birkelbach J."/>
            <person name="Nuebel U."/>
            <person name="Pietschmann T."/>
            <person name="Bach T."/>
            <person name="Mueller R."/>
        </authorList>
    </citation>
    <scope>NUCLEOTIDE SEQUENCE [LARGE SCALE GENOMIC DNA]</scope>
    <source>
        <strain evidence="16 17">MSr12523</strain>
    </source>
</reference>
<dbReference type="Pfam" id="PF01189">
    <property type="entry name" value="Methyltr_RsmB-F"/>
    <property type="match status" value="1"/>
</dbReference>
<dbReference type="Proteomes" id="UP001379533">
    <property type="component" value="Chromosome"/>
</dbReference>
<comment type="subcellular location">
    <subcellularLocation>
        <location evidence="2">Cytoplasm</location>
    </subcellularLocation>
</comment>
<evidence type="ECO:0000256" key="4">
    <source>
        <dbReference type="ARBA" id="ARBA00022490"/>
    </source>
</evidence>
<comment type="catalytic activity">
    <reaction evidence="12">
        <text>cytidine(967) in 16S rRNA + S-adenosyl-L-methionine = 5-methylcytidine(967) in 16S rRNA + S-adenosyl-L-homocysteine + H(+)</text>
        <dbReference type="Rhea" id="RHEA:42748"/>
        <dbReference type="Rhea" id="RHEA-COMP:10219"/>
        <dbReference type="Rhea" id="RHEA-COMP:10220"/>
        <dbReference type="ChEBI" id="CHEBI:15378"/>
        <dbReference type="ChEBI" id="CHEBI:57856"/>
        <dbReference type="ChEBI" id="CHEBI:59789"/>
        <dbReference type="ChEBI" id="CHEBI:74483"/>
        <dbReference type="ChEBI" id="CHEBI:82748"/>
        <dbReference type="EC" id="2.1.1.176"/>
    </reaction>
</comment>
<keyword evidence="8 13" id="KW-0949">S-adenosyl-L-methionine</keyword>
<dbReference type="InterPro" id="IPR023267">
    <property type="entry name" value="RCMT"/>
</dbReference>
<dbReference type="InterPro" id="IPR035926">
    <property type="entry name" value="NusB-like_sf"/>
</dbReference>
<evidence type="ECO:0000256" key="3">
    <source>
        <dbReference type="ARBA" id="ARBA00012140"/>
    </source>
</evidence>
<dbReference type="Gene3D" id="1.10.940.10">
    <property type="entry name" value="NusB-like"/>
    <property type="match status" value="1"/>
</dbReference>
<proteinExistence type="inferred from homology"/>
<keyword evidence="9 13" id="KW-0694">RNA-binding</keyword>
<dbReference type="EMBL" id="CP089982">
    <property type="protein sequence ID" value="WXA92794.1"/>
    <property type="molecule type" value="Genomic_DNA"/>
</dbReference>
<dbReference type="Gene3D" id="3.40.50.150">
    <property type="entry name" value="Vaccinia Virus protein VP39"/>
    <property type="match status" value="1"/>
</dbReference>
<feature type="domain" description="SAM-dependent MTase RsmB/NOP-type" evidence="15">
    <location>
        <begin position="161"/>
        <end position="434"/>
    </location>
</feature>
<feature type="binding site" evidence="13">
    <location>
        <position position="320"/>
    </location>
    <ligand>
        <name>S-adenosyl-L-methionine</name>
        <dbReference type="ChEBI" id="CHEBI:59789"/>
    </ligand>
</feature>
<comment type="caution">
    <text evidence="13">Lacks conserved residue(s) required for the propagation of feature annotation.</text>
</comment>
<dbReference type="InterPro" id="IPR049560">
    <property type="entry name" value="MeTrfase_RsmB-F_NOP2_cat"/>
</dbReference>
<dbReference type="EC" id="2.1.1.176" evidence="3"/>
<dbReference type="InterPro" id="IPR006027">
    <property type="entry name" value="NusB_RsmB_TIM44"/>
</dbReference>
<comment type="function">
    <text evidence="1">Specifically methylates the cytosine at position 967 (m5C967) of 16S rRNA.</text>
</comment>
<evidence type="ECO:0000256" key="11">
    <source>
        <dbReference type="ARBA" id="ARBA00031088"/>
    </source>
</evidence>
<dbReference type="SUPFAM" id="SSF53335">
    <property type="entry name" value="S-adenosyl-L-methionine-dependent methyltransferases"/>
    <property type="match status" value="1"/>
</dbReference>
<evidence type="ECO:0000256" key="10">
    <source>
        <dbReference type="ARBA" id="ARBA00030399"/>
    </source>
</evidence>
<organism evidence="16 17">
    <name type="scientific">Pendulispora brunnea</name>
    <dbReference type="NCBI Taxonomy" id="2905690"/>
    <lineage>
        <taxon>Bacteria</taxon>
        <taxon>Pseudomonadati</taxon>
        <taxon>Myxococcota</taxon>
        <taxon>Myxococcia</taxon>
        <taxon>Myxococcales</taxon>
        <taxon>Sorangiineae</taxon>
        <taxon>Pendulisporaceae</taxon>
        <taxon>Pendulispora</taxon>
    </lineage>
</organism>
<comment type="similarity">
    <text evidence="13">Belongs to the class I-like SAM-binding methyltransferase superfamily. RsmB/NOP family.</text>
</comment>
<dbReference type="Pfam" id="PF01029">
    <property type="entry name" value="NusB"/>
    <property type="match status" value="1"/>
</dbReference>
<feature type="binding site" evidence="13">
    <location>
        <position position="302"/>
    </location>
    <ligand>
        <name>S-adenosyl-L-methionine</name>
        <dbReference type="ChEBI" id="CHEBI:59789"/>
    </ligand>
</feature>
<dbReference type="RefSeq" id="WP_394843394.1">
    <property type="nucleotide sequence ID" value="NZ_CP089982.1"/>
</dbReference>
<evidence type="ECO:0000256" key="8">
    <source>
        <dbReference type="ARBA" id="ARBA00022691"/>
    </source>
</evidence>
<evidence type="ECO:0000256" key="1">
    <source>
        <dbReference type="ARBA" id="ARBA00002724"/>
    </source>
</evidence>
<feature type="binding site" evidence="13">
    <location>
        <position position="275"/>
    </location>
    <ligand>
        <name>S-adenosyl-L-methionine</name>
        <dbReference type="ChEBI" id="CHEBI:59789"/>
    </ligand>
</feature>
<keyword evidence="4" id="KW-0963">Cytoplasm</keyword>
<dbReference type="InterPro" id="IPR001678">
    <property type="entry name" value="MeTrfase_RsmB-F_NOP2_dom"/>
</dbReference>
<dbReference type="PROSITE" id="PS51686">
    <property type="entry name" value="SAM_MT_RSMB_NOP"/>
    <property type="match status" value="1"/>
</dbReference>
<evidence type="ECO:0000256" key="5">
    <source>
        <dbReference type="ARBA" id="ARBA00022552"/>
    </source>
</evidence>
<feature type="active site" description="Nucleophile" evidence="13">
    <location>
        <position position="373"/>
    </location>
</feature>
<keyword evidence="5" id="KW-0698">rRNA processing</keyword>
<keyword evidence="6 13" id="KW-0489">Methyltransferase</keyword>
<gene>
    <name evidence="16" type="primary">rsmB</name>
    <name evidence="16" type="ORF">LZC95_40900</name>
</gene>
<name>A0ABZ2K3W6_9BACT</name>
<evidence type="ECO:0000259" key="15">
    <source>
        <dbReference type="PROSITE" id="PS51686"/>
    </source>
</evidence>